<evidence type="ECO:0000313" key="1">
    <source>
        <dbReference type="EMBL" id="KKN60241.1"/>
    </source>
</evidence>
<dbReference type="EMBL" id="LAZR01000702">
    <property type="protein sequence ID" value="KKN60241.1"/>
    <property type="molecule type" value="Genomic_DNA"/>
</dbReference>
<comment type="caution">
    <text evidence="1">The sequence shown here is derived from an EMBL/GenBank/DDBJ whole genome shotgun (WGS) entry which is preliminary data.</text>
</comment>
<accession>A0A0F9UG76</accession>
<proteinExistence type="predicted"/>
<name>A0A0F9UG76_9ZZZZ</name>
<reference evidence="1" key="1">
    <citation type="journal article" date="2015" name="Nature">
        <title>Complex archaea that bridge the gap between prokaryotes and eukaryotes.</title>
        <authorList>
            <person name="Spang A."/>
            <person name="Saw J.H."/>
            <person name="Jorgensen S.L."/>
            <person name="Zaremba-Niedzwiedzka K."/>
            <person name="Martijn J."/>
            <person name="Lind A.E."/>
            <person name="van Eijk R."/>
            <person name="Schleper C."/>
            <person name="Guy L."/>
            <person name="Ettema T.J."/>
        </authorList>
    </citation>
    <scope>NUCLEOTIDE SEQUENCE</scope>
</reference>
<sequence>MAEPRKPKYKGEMAERERIAQEEIKRKEKQVTILYNKGGYQLPCDVDDPKSFGRK</sequence>
<dbReference type="AlphaFoldDB" id="A0A0F9UG76"/>
<gene>
    <name evidence="1" type="ORF">LCGC14_0534400</name>
</gene>
<protein>
    <submittedName>
        <fullName evidence="1">Uncharacterized protein</fullName>
    </submittedName>
</protein>
<organism evidence="1">
    <name type="scientific">marine sediment metagenome</name>
    <dbReference type="NCBI Taxonomy" id="412755"/>
    <lineage>
        <taxon>unclassified sequences</taxon>
        <taxon>metagenomes</taxon>
        <taxon>ecological metagenomes</taxon>
    </lineage>
</organism>